<dbReference type="STRING" id="984487.A0A1E4SR96"/>
<sequence length="771" mass="85737">MMNSHMNNQPQDLEQVFLDDHQFRQVCFDKSPATANPSPADPAGAAAGTVPSAPGAPSSVALASPSSTGNGPHSFKRNSSLAASPSTCLDQSKRARLDPSLQLLAAATAAAAAAASSSASSASAPFDMPSPKSYTNDIIKKGGHHHLPISPDASTPADAASSSAASVTSTAGTRVAVIESASKSKAPKLIRRFRSRSLPIINYNSQRAQHFHHHGHHQQQQQGHPHSHHHHHHHSHHTTSSSNISPLPPINLQSLKEIDLHEILKNPQLRHDILFDPQLQFRPNLDGERGKRKKSIIDKYWLEILKECGQFFKTNPQPAPIKIHRLPILFTTLRDILLSLLPTKDRQQVNEIMDIELLIQQLNRGSFDFVEMSKWLGDVFKSHCAPMRDQWVVEMHQKFVDAYTKNSVDYLVGGLRMIFQILEAMKLDVANHQIRILRPVLIETAVDFERDYFQSLINHQKININDSLNWFYKKFVKKSKSNVIVDEENQEMIINDTVLKPVIVSSIIDLLSCRQMATEFPSTLAFDHTRLVLLRADVRQLVCVQLCVVLFKQLVLLSKKKNPSIPSATLLAPANILKVQQQILAIVTDDNGNIKWTKNISSISLQLVKNVMGTSSSLPPDMVDFSYNWLIKHIQPSSEVYGLMEGKIFKDLLNEIVANMGNEESSTYSKDEATSESSTSSANNGASELKNIAARIATLVRFHWNVFGNYYIEYVKTQQNKLQQDKIAKRNVVVSNSKNKLLENSINEDGNSNQGLKPSKNSATNATILST</sequence>
<feature type="compositionally biased region" description="Basic residues" evidence="2">
    <location>
        <begin position="225"/>
        <end position="237"/>
    </location>
</feature>
<dbReference type="GO" id="GO:0010737">
    <property type="term" value="P:protein kinase A signaling"/>
    <property type="evidence" value="ECO:0007669"/>
    <property type="project" value="TreeGrafter"/>
</dbReference>
<feature type="compositionally biased region" description="Low complexity" evidence="2">
    <location>
        <begin position="150"/>
        <end position="171"/>
    </location>
</feature>
<feature type="region of interest" description="Disordered" evidence="2">
    <location>
        <begin position="744"/>
        <end position="771"/>
    </location>
</feature>
<dbReference type="EMBL" id="KV453909">
    <property type="protein sequence ID" value="ODV82033.1"/>
    <property type="molecule type" value="Genomic_DNA"/>
</dbReference>
<evidence type="ECO:0000256" key="2">
    <source>
        <dbReference type="SAM" id="MobiDB-lite"/>
    </source>
</evidence>
<protein>
    <submittedName>
        <fullName evidence="3">Tcp11-domain-containing protein</fullName>
    </submittedName>
</protein>
<dbReference type="PANTHER" id="PTHR12832">
    <property type="entry name" value="TESTIS-SPECIFIC PROTEIN PBS13 T-COMPLEX 11"/>
    <property type="match status" value="1"/>
</dbReference>
<dbReference type="GeneID" id="30982978"/>
<dbReference type="RefSeq" id="XP_020067155.1">
    <property type="nucleotide sequence ID" value="XM_020208842.1"/>
</dbReference>
<feature type="compositionally biased region" description="Polar residues" evidence="2">
    <location>
        <begin position="77"/>
        <end position="87"/>
    </location>
</feature>
<dbReference type="PANTHER" id="PTHR12832:SF11">
    <property type="entry name" value="LD23868P"/>
    <property type="match status" value="1"/>
</dbReference>
<feature type="region of interest" description="Disordered" evidence="2">
    <location>
        <begin position="664"/>
        <end position="684"/>
    </location>
</feature>
<dbReference type="OrthoDB" id="276323at2759"/>
<proteinExistence type="inferred from homology"/>
<accession>A0A1E4SR96</accession>
<gene>
    <name evidence="3" type="ORF">CANTADRAFT_4078</name>
</gene>
<evidence type="ECO:0000313" key="3">
    <source>
        <dbReference type="EMBL" id="ODV82033.1"/>
    </source>
</evidence>
<evidence type="ECO:0000313" key="4">
    <source>
        <dbReference type="Proteomes" id="UP000094285"/>
    </source>
</evidence>
<feature type="compositionally biased region" description="Low complexity" evidence="2">
    <location>
        <begin position="35"/>
        <end position="69"/>
    </location>
</feature>
<name>A0A1E4SR96_9ASCO</name>
<dbReference type="AlphaFoldDB" id="A0A1E4SR96"/>
<feature type="compositionally biased region" description="Low complexity" evidence="2">
    <location>
        <begin position="675"/>
        <end position="684"/>
    </location>
</feature>
<organism evidence="3 4">
    <name type="scientific">Suhomyces tanzawaensis NRRL Y-17324</name>
    <dbReference type="NCBI Taxonomy" id="984487"/>
    <lineage>
        <taxon>Eukaryota</taxon>
        <taxon>Fungi</taxon>
        <taxon>Dikarya</taxon>
        <taxon>Ascomycota</taxon>
        <taxon>Saccharomycotina</taxon>
        <taxon>Pichiomycetes</taxon>
        <taxon>Debaryomycetaceae</taxon>
        <taxon>Suhomyces</taxon>
    </lineage>
</organism>
<dbReference type="InterPro" id="IPR008862">
    <property type="entry name" value="Tcp11"/>
</dbReference>
<evidence type="ECO:0000256" key="1">
    <source>
        <dbReference type="ARBA" id="ARBA00010954"/>
    </source>
</evidence>
<feature type="region of interest" description="Disordered" evidence="2">
    <location>
        <begin position="30"/>
        <end position="87"/>
    </location>
</feature>
<reference evidence="4" key="1">
    <citation type="submission" date="2016-05" db="EMBL/GenBank/DDBJ databases">
        <title>Comparative genomics of biotechnologically important yeasts.</title>
        <authorList>
            <consortium name="DOE Joint Genome Institute"/>
            <person name="Riley R."/>
            <person name="Haridas S."/>
            <person name="Wolfe K.H."/>
            <person name="Lopes M.R."/>
            <person name="Hittinger C.T."/>
            <person name="Goker M."/>
            <person name="Salamov A."/>
            <person name="Wisecaver J."/>
            <person name="Long T.M."/>
            <person name="Aerts A.L."/>
            <person name="Barry K."/>
            <person name="Choi C."/>
            <person name="Clum A."/>
            <person name="Coughlan A.Y."/>
            <person name="Deshpande S."/>
            <person name="Douglass A.P."/>
            <person name="Hanson S.J."/>
            <person name="Klenk H.-P."/>
            <person name="Labutti K."/>
            <person name="Lapidus A."/>
            <person name="Lindquist E."/>
            <person name="Lipzen A."/>
            <person name="Meier-Kolthoff J.P."/>
            <person name="Ohm R.A."/>
            <person name="Otillar R.P."/>
            <person name="Pangilinan J."/>
            <person name="Peng Y."/>
            <person name="Rokas A."/>
            <person name="Rosa C.A."/>
            <person name="Scheuner C."/>
            <person name="Sibirny A.A."/>
            <person name="Slot J.C."/>
            <person name="Stielow J.B."/>
            <person name="Sun H."/>
            <person name="Kurtzman C.P."/>
            <person name="Blackwell M."/>
            <person name="Grigoriev I.V."/>
            <person name="Jeffries T.W."/>
        </authorList>
    </citation>
    <scope>NUCLEOTIDE SEQUENCE [LARGE SCALE GENOMIC DNA]</scope>
    <source>
        <strain evidence="4">NRRL Y-17324</strain>
    </source>
</reference>
<dbReference type="Pfam" id="PF05794">
    <property type="entry name" value="Tcp11"/>
    <property type="match status" value="1"/>
</dbReference>
<comment type="similarity">
    <text evidence="1">Belongs to the TCP11 family.</text>
</comment>
<feature type="region of interest" description="Disordered" evidence="2">
    <location>
        <begin position="118"/>
        <end position="172"/>
    </location>
</feature>
<dbReference type="Proteomes" id="UP000094285">
    <property type="component" value="Unassembled WGS sequence"/>
</dbReference>
<feature type="region of interest" description="Disordered" evidence="2">
    <location>
        <begin position="209"/>
        <end position="248"/>
    </location>
</feature>
<keyword evidence="4" id="KW-1185">Reference proteome</keyword>